<accession>A0A1I7W6I5</accession>
<evidence type="ECO:0000259" key="1">
    <source>
        <dbReference type="PROSITE" id="PS50006"/>
    </source>
</evidence>
<proteinExistence type="predicted"/>
<organism evidence="3 4">
    <name type="scientific">Heterorhabditis bacteriophora</name>
    <name type="common">Entomopathogenic nematode worm</name>
    <dbReference type="NCBI Taxonomy" id="37862"/>
    <lineage>
        <taxon>Eukaryota</taxon>
        <taxon>Metazoa</taxon>
        <taxon>Ecdysozoa</taxon>
        <taxon>Nematoda</taxon>
        <taxon>Chromadorea</taxon>
        <taxon>Rhabditida</taxon>
        <taxon>Rhabditina</taxon>
        <taxon>Rhabditomorpha</taxon>
        <taxon>Strongyloidea</taxon>
        <taxon>Heterorhabditidae</taxon>
        <taxon>Heterorhabditis</taxon>
    </lineage>
</organism>
<dbReference type="GO" id="GO:0005524">
    <property type="term" value="F:ATP binding"/>
    <property type="evidence" value="ECO:0007669"/>
    <property type="project" value="InterPro"/>
</dbReference>
<reference evidence="4" key="1">
    <citation type="submission" date="2016-11" db="UniProtKB">
        <authorList>
            <consortium name="WormBaseParasite"/>
        </authorList>
    </citation>
    <scope>IDENTIFICATION</scope>
</reference>
<dbReference type="PROSITE" id="PS50006">
    <property type="entry name" value="FHA_DOMAIN"/>
    <property type="match status" value="1"/>
</dbReference>
<dbReference type="InterPro" id="IPR008984">
    <property type="entry name" value="SMAD_FHA_dom_sf"/>
</dbReference>
<dbReference type="SMART" id="SM00220">
    <property type="entry name" value="S_TKc"/>
    <property type="match status" value="1"/>
</dbReference>
<dbReference type="InterPro" id="IPR000253">
    <property type="entry name" value="FHA_dom"/>
</dbReference>
<feature type="domain" description="Protein kinase" evidence="2">
    <location>
        <begin position="109"/>
        <end position="356"/>
    </location>
</feature>
<evidence type="ECO:0000313" key="4">
    <source>
        <dbReference type="WBParaSite" id="Hba_00209"/>
    </source>
</evidence>
<dbReference type="PROSITE" id="PS00108">
    <property type="entry name" value="PROTEIN_KINASE_ST"/>
    <property type="match status" value="1"/>
</dbReference>
<dbReference type="PROSITE" id="PS50011">
    <property type="entry name" value="PROTEIN_KINASE_DOM"/>
    <property type="match status" value="1"/>
</dbReference>
<dbReference type="Proteomes" id="UP000095283">
    <property type="component" value="Unplaced"/>
</dbReference>
<dbReference type="InterPro" id="IPR000719">
    <property type="entry name" value="Prot_kinase_dom"/>
</dbReference>
<protein>
    <submittedName>
        <fullName evidence="4">Protein kinase domain-containing protein</fullName>
    </submittedName>
</protein>
<evidence type="ECO:0000259" key="2">
    <source>
        <dbReference type="PROSITE" id="PS50011"/>
    </source>
</evidence>
<dbReference type="AlphaFoldDB" id="A0A1I7W6I5"/>
<dbReference type="Pfam" id="PF00498">
    <property type="entry name" value="FHA"/>
    <property type="match status" value="1"/>
</dbReference>
<dbReference type="Gene3D" id="1.10.510.10">
    <property type="entry name" value="Transferase(Phosphotransferase) domain 1"/>
    <property type="match status" value="1"/>
</dbReference>
<dbReference type="PANTHER" id="PTHR24347">
    <property type="entry name" value="SERINE/THREONINE-PROTEIN KINASE"/>
    <property type="match status" value="1"/>
</dbReference>
<evidence type="ECO:0000313" key="3">
    <source>
        <dbReference type="Proteomes" id="UP000095283"/>
    </source>
</evidence>
<dbReference type="InterPro" id="IPR008271">
    <property type="entry name" value="Ser/Thr_kinase_AS"/>
</dbReference>
<dbReference type="SUPFAM" id="SSF56112">
    <property type="entry name" value="Protein kinase-like (PK-like)"/>
    <property type="match status" value="1"/>
</dbReference>
<dbReference type="WBParaSite" id="Hba_00209">
    <property type="protein sequence ID" value="Hba_00209"/>
    <property type="gene ID" value="Hba_00209"/>
</dbReference>
<dbReference type="GO" id="GO:0004672">
    <property type="term" value="F:protein kinase activity"/>
    <property type="evidence" value="ECO:0007669"/>
    <property type="project" value="InterPro"/>
</dbReference>
<name>A0A1I7W6I5_HETBA</name>
<dbReference type="Gene3D" id="2.60.200.20">
    <property type="match status" value="1"/>
</dbReference>
<dbReference type="Pfam" id="PF00069">
    <property type="entry name" value="Pkinase"/>
    <property type="match status" value="1"/>
</dbReference>
<sequence length="356" mass="40679">MLDAEECSGDVTQPVELSSQECVDLRVDGSRQVYAHLEPLLHEMERIELIEDIFVCGRGVNCHVDYDFGRLRKGKEWFFSIISKQQFRLHRDRNKNCTNITDLSTNGTFLNESLIGRGETKTMQSGDVISVGKADLHTVYLFIYLFIAFLYEETIPTKYPKSLTDKFIMTNTSLGKGSYGMPNCLRFIDWIESKTTAYIVLEYVAGGELFDRIIDSKWNGQGFGEELGKFYAWQLLSAISYIHDHGITHRDIKPENILCMTKDDYTIVKPREKSTMKTYCGTPSYIAPEMIDNDNTAYDPKVDIWSLGVVLFTGICGYPPFSSDYGDMDMNEQIKNGDTLLFILLVTLFDSRLFLI</sequence>
<dbReference type="InterPro" id="IPR011009">
    <property type="entry name" value="Kinase-like_dom_sf"/>
</dbReference>
<keyword evidence="3" id="KW-1185">Reference proteome</keyword>
<feature type="domain" description="FHA" evidence="1">
    <location>
        <begin position="54"/>
        <end position="115"/>
    </location>
</feature>
<dbReference type="SUPFAM" id="SSF49879">
    <property type="entry name" value="SMAD/FHA domain"/>
    <property type="match status" value="1"/>
</dbReference>